<keyword evidence="4" id="KW-0963">Cytoplasm</keyword>
<dbReference type="GO" id="GO:0006355">
    <property type="term" value="P:regulation of DNA-templated transcription"/>
    <property type="evidence" value="ECO:0007669"/>
    <property type="project" value="InterPro"/>
</dbReference>
<feature type="binding site" evidence="13">
    <location>
        <position position="284"/>
    </location>
    <ligand>
        <name>S-adenosyl-L-methionine</name>
        <dbReference type="ChEBI" id="CHEBI:59789"/>
    </ligand>
</feature>
<keyword evidence="6 13" id="KW-0489">Methyltransferase</keyword>
<reference evidence="15" key="1">
    <citation type="submission" date="2020-10" db="EMBL/GenBank/DDBJ databases">
        <authorList>
            <person name="Gilroy R."/>
        </authorList>
    </citation>
    <scope>NUCLEOTIDE SEQUENCE</scope>
    <source>
        <strain evidence="15">CHK195-15760</strain>
    </source>
</reference>
<dbReference type="EMBL" id="DVNH01000064">
    <property type="protein sequence ID" value="HIU52447.1"/>
    <property type="molecule type" value="Genomic_DNA"/>
</dbReference>
<evidence type="ECO:0000313" key="15">
    <source>
        <dbReference type="EMBL" id="HIU52447.1"/>
    </source>
</evidence>
<evidence type="ECO:0000256" key="8">
    <source>
        <dbReference type="ARBA" id="ARBA00022691"/>
    </source>
</evidence>
<evidence type="ECO:0000256" key="1">
    <source>
        <dbReference type="ARBA" id="ARBA00002724"/>
    </source>
</evidence>
<dbReference type="AlphaFoldDB" id="A0A9D1SAD9"/>
<dbReference type="InterPro" id="IPR029063">
    <property type="entry name" value="SAM-dependent_MTases_sf"/>
</dbReference>
<dbReference type="PRINTS" id="PR02008">
    <property type="entry name" value="RCMTFAMILY"/>
</dbReference>
<keyword evidence="9 13" id="KW-0694">RNA-binding</keyword>
<dbReference type="Gene3D" id="1.10.940.10">
    <property type="entry name" value="NusB-like"/>
    <property type="match status" value="1"/>
</dbReference>
<proteinExistence type="inferred from homology"/>
<comment type="subcellular location">
    <subcellularLocation>
        <location evidence="2">Cytoplasm</location>
    </subcellularLocation>
</comment>
<keyword evidence="8 13" id="KW-0949">S-adenosyl-L-methionine</keyword>
<dbReference type="GO" id="GO:0003723">
    <property type="term" value="F:RNA binding"/>
    <property type="evidence" value="ECO:0007669"/>
    <property type="project" value="UniProtKB-UniRule"/>
</dbReference>
<feature type="active site" description="Nucleophile" evidence="13">
    <location>
        <position position="382"/>
    </location>
</feature>
<dbReference type="SUPFAM" id="SSF48013">
    <property type="entry name" value="NusB-like"/>
    <property type="match status" value="1"/>
</dbReference>
<feature type="binding site" evidence="13">
    <location>
        <begin position="260"/>
        <end position="266"/>
    </location>
    <ligand>
        <name>S-adenosyl-L-methionine</name>
        <dbReference type="ChEBI" id="CHEBI:59789"/>
    </ligand>
</feature>
<evidence type="ECO:0000259" key="14">
    <source>
        <dbReference type="PROSITE" id="PS51686"/>
    </source>
</evidence>
<keyword evidence="7 13" id="KW-0808">Transferase</keyword>
<dbReference type="Pfam" id="PF01189">
    <property type="entry name" value="Methyltr_RsmB-F"/>
    <property type="match status" value="1"/>
</dbReference>
<feature type="binding site" evidence="13">
    <location>
        <position position="329"/>
    </location>
    <ligand>
        <name>S-adenosyl-L-methionine</name>
        <dbReference type="ChEBI" id="CHEBI:59789"/>
    </ligand>
</feature>
<protein>
    <recommendedName>
        <fullName evidence="3">16S rRNA (cytosine(967)-C(5))-methyltransferase</fullName>
        <ecNumber evidence="3">2.1.1.176</ecNumber>
    </recommendedName>
    <alternativeName>
        <fullName evidence="10">16S rRNA m5C967 methyltransferase</fullName>
    </alternativeName>
    <alternativeName>
        <fullName evidence="11">rRNA (cytosine-C(5)-)-methyltransferase RsmB</fullName>
    </alternativeName>
</protein>
<reference evidence="15" key="2">
    <citation type="journal article" date="2021" name="PeerJ">
        <title>Extensive microbial diversity within the chicken gut microbiome revealed by metagenomics and culture.</title>
        <authorList>
            <person name="Gilroy R."/>
            <person name="Ravi A."/>
            <person name="Getino M."/>
            <person name="Pursley I."/>
            <person name="Horton D.L."/>
            <person name="Alikhan N.F."/>
            <person name="Baker D."/>
            <person name="Gharbi K."/>
            <person name="Hall N."/>
            <person name="Watson M."/>
            <person name="Adriaenssens E.M."/>
            <person name="Foster-Nyarko E."/>
            <person name="Jarju S."/>
            <person name="Secka A."/>
            <person name="Antonio M."/>
            <person name="Oren A."/>
            <person name="Chaudhuri R.R."/>
            <person name="La Ragione R."/>
            <person name="Hildebrand F."/>
            <person name="Pallen M.J."/>
        </authorList>
    </citation>
    <scope>NUCLEOTIDE SEQUENCE</scope>
    <source>
        <strain evidence="15">CHK195-15760</strain>
    </source>
</reference>
<comment type="similarity">
    <text evidence="13">Belongs to the class I-like SAM-binding methyltransferase superfamily. RsmB/NOP family.</text>
</comment>
<feature type="domain" description="SAM-dependent MTase RsmB/NOP-type" evidence="14">
    <location>
        <begin position="171"/>
        <end position="444"/>
    </location>
</feature>
<evidence type="ECO:0000313" key="16">
    <source>
        <dbReference type="Proteomes" id="UP000824093"/>
    </source>
</evidence>
<dbReference type="InterPro" id="IPR054728">
    <property type="entry name" value="RsmB-like_ferredoxin"/>
</dbReference>
<evidence type="ECO:0000256" key="11">
    <source>
        <dbReference type="ARBA" id="ARBA00031088"/>
    </source>
</evidence>
<gene>
    <name evidence="15" type="primary">rsmB</name>
    <name evidence="15" type="ORF">IAB70_07575</name>
</gene>
<comment type="caution">
    <text evidence="15">The sequence shown here is derived from an EMBL/GenBank/DDBJ whole genome shotgun (WGS) entry which is preliminary data.</text>
</comment>
<dbReference type="InterPro" id="IPR006027">
    <property type="entry name" value="NusB_RsmB_TIM44"/>
</dbReference>
<dbReference type="GO" id="GO:0005737">
    <property type="term" value="C:cytoplasm"/>
    <property type="evidence" value="ECO:0007669"/>
    <property type="project" value="UniProtKB-SubCell"/>
</dbReference>
<comment type="function">
    <text evidence="1">Specifically methylates the cytosine at position 967 (m5C967) of 16S rRNA.</text>
</comment>
<dbReference type="InterPro" id="IPR049560">
    <property type="entry name" value="MeTrfase_RsmB-F_NOP2_cat"/>
</dbReference>
<sequence length="445" mass="51647">KMDLPRKLALNALYKIDQENAFSNIVLDEILNQNRDKLENRDINFISELVYGVTTWKLTLDEIIQMYSKIKLRKINGWVLNILRLGAYQIVFLDKVPKSAAVNESVNLCKKYANRSSKFVNAILRKINKEDYNKIDEISDQIEKISKKYAMPEWIVSRLLSQYGKEKTEEICKNSNIKPNMSIRVNELKTTKETLKQELEQRAIEVEDGILGDFFSLKNAKNIVNLDLYQKGEISLQDEAAALACVCLDPKQEEYILDACSAPGGKTTYLAEKMQNKGEIIAWDVYQNRIKQVEMNAKRLGISIIKTEVKEAQEYEEKYKEKFDRILLDVPCLGIGVIRRKPDIKWQRKEEDLAEITKIQKDVLNTCCKYLKIGGRLVYSTCSILKEENEELIQKFLENKNFKLVEGDQNLIEKFEIKKEKNIGIQLLPNEKHDGFFIAILERIQ</sequence>
<dbReference type="InterPro" id="IPR004573">
    <property type="entry name" value="rRNA_ssu_MeTfrase_B"/>
</dbReference>
<dbReference type="Gene3D" id="3.40.50.150">
    <property type="entry name" value="Vaccinia Virus protein VP39"/>
    <property type="match status" value="1"/>
</dbReference>
<dbReference type="CDD" id="cd02440">
    <property type="entry name" value="AdoMet_MTases"/>
    <property type="match status" value="1"/>
</dbReference>
<dbReference type="FunFam" id="3.40.50.150:FF:000022">
    <property type="entry name" value="Ribosomal RNA small subunit methyltransferase B"/>
    <property type="match status" value="1"/>
</dbReference>
<dbReference type="InterPro" id="IPR023267">
    <property type="entry name" value="RCMT"/>
</dbReference>
<evidence type="ECO:0000256" key="13">
    <source>
        <dbReference type="PROSITE-ProRule" id="PRU01023"/>
    </source>
</evidence>
<dbReference type="GO" id="GO:0008649">
    <property type="term" value="F:rRNA methyltransferase activity"/>
    <property type="evidence" value="ECO:0007669"/>
    <property type="project" value="InterPro"/>
</dbReference>
<dbReference type="PROSITE" id="PS51686">
    <property type="entry name" value="SAM_MT_RSMB_NOP"/>
    <property type="match status" value="1"/>
</dbReference>
<evidence type="ECO:0000256" key="3">
    <source>
        <dbReference type="ARBA" id="ARBA00012140"/>
    </source>
</evidence>
<dbReference type="Pfam" id="PF22458">
    <property type="entry name" value="RsmF-B_ferredox"/>
    <property type="match status" value="1"/>
</dbReference>
<evidence type="ECO:0000256" key="6">
    <source>
        <dbReference type="ARBA" id="ARBA00022603"/>
    </source>
</evidence>
<evidence type="ECO:0000256" key="4">
    <source>
        <dbReference type="ARBA" id="ARBA00022490"/>
    </source>
</evidence>
<comment type="catalytic activity">
    <reaction evidence="12">
        <text>cytidine(967) in 16S rRNA + S-adenosyl-L-methionine = 5-methylcytidine(967) in 16S rRNA + S-adenosyl-L-homocysteine + H(+)</text>
        <dbReference type="Rhea" id="RHEA:42748"/>
        <dbReference type="Rhea" id="RHEA-COMP:10219"/>
        <dbReference type="Rhea" id="RHEA-COMP:10220"/>
        <dbReference type="ChEBI" id="CHEBI:15378"/>
        <dbReference type="ChEBI" id="CHEBI:57856"/>
        <dbReference type="ChEBI" id="CHEBI:59789"/>
        <dbReference type="ChEBI" id="CHEBI:74483"/>
        <dbReference type="ChEBI" id="CHEBI:82748"/>
        <dbReference type="EC" id="2.1.1.176"/>
    </reaction>
</comment>
<evidence type="ECO:0000256" key="12">
    <source>
        <dbReference type="ARBA" id="ARBA00047283"/>
    </source>
</evidence>
<keyword evidence="5" id="KW-0698">rRNA processing</keyword>
<name>A0A9D1SAD9_9FIRM</name>
<comment type="caution">
    <text evidence="13">Lacks conserved residue(s) required for the propagation of feature annotation.</text>
</comment>
<organism evidence="15 16">
    <name type="scientific">Candidatus Merdicola faecigallinarum</name>
    <dbReference type="NCBI Taxonomy" id="2840862"/>
    <lineage>
        <taxon>Bacteria</taxon>
        <taxon>Bacillati</taxon>
        <taxon>Bacillota</taxon>
        <taxon>Clostridia</taxon>
        <taxon>Candidatus Merdicola</taxon>
    </lineage>
</organism>
<dbReference type="Pfam" id="PF01029">
    <property type="entry name" value="NusB"/>
    <property type="match status" value="1"/>
</dbReference>
<dbReference type="EC" id="2.1.1.176" evidence="3"/>
<dbReference type="InterPro" id="IPR035926">
    <property type="entry name" value="NusB-like_sf"/>
</dbReference>
<feature type="non-terminal residue" evidence="15">
    <location>
        <position position="1"/>
    </location>
</feature>
<evidence type="ECO:0000256" key="7">
    <source>
        <dbReference type="ARBA" id="ARBA00022679"/>
    </source>
</evidence>
<dbReference type="NCBIfam" id="NF011494">
    <property type="entry name" value="PRK14902.1"/>
    <property type="match status" value="1"/>
</dbReference>
<accession>A0A9D1SAD9</accession>
<dbReference type="InterPro" id="IPR001678">
    <property type="entry name" value="MeTrfase_RsmB-F_NOP2_dom"/>
</dbReference>
<evidence type="ECO:0000256" key="2">
    <source>
        <dbReference type="ARBA" id="ARBA00004496"/>
    </source>
</evidence>
<dbReference type="PANTHER" id="PTHR22807:SF53">
    <property type="entry name" value="RIBOSOMAL RNA SMALL SUBUNIT METHYLTRANSFERASE B-RELATED"/>
    <property type="match status" value="1"/>
</dbReference>
<evidence type="ECO:0000256" key="5">
    <source>
        <dbReference type="ARBA" id="ARBA00022552"/>
    </source>
</evidence>
<evidence type="ECO:0000256" key="9">
    <source>
        <dbReference type="ARBA" id="ARBA00022884"/>
    </source>
</evidence>
<evidence type="ECO:0000256" key="10">
    <source>
        <dbReference type="ARBA" id="ARBA00030399"/>
    </source>
</evidence>
<dbReference type="SUPFAM" id="SSF53335">
    <property type="entry name" value="S-adenosyl-L-methionine-dependent methyltransferases"/>
    <property type="match status" value="1"/>
</dbReference>
<dbReference type="Proteomes" id="UP000824093">
    <property type="component" value="Unassembled WGS sequence"/>
</dbReference>
<dbReference type="PANTHER" id="PTHR22807">
    <property type="entry name" value="NOP2 YEAST -RELATED NOL1/NOP2/FMU SUN DOMAIN-CONTAINING"/>
    <property type="match status" value="1"/>
</dbReference>
<dbReference type="NCBIfam" id="TIGR00563">
    <property type="entry name" value="rsmB"/>
    <property type="match status" value="1"/>
</dbReference>